<proteinExistence type="predicted"/>
<dbReference type="PROSITE" id="PS51900">
    <property type="entry name" value="CB"/>
    <property type="match status" value="1"/>
</dbReference>
<dbReference type="InterPro" id="IPR010998">
    <property type="entry name" value="Integrase_recombinase_N"/>
</dbReference>
<gene>
    <name evidence="7" type="ORF">G3I39_26210</name>
</gene>
<feature type="domain" description="Tyr recombinase" evidence="5">
    <location>
        <begin position="174"/>
        <end position="371"/>
    </location>
</feature>
<dbReference type="EMBL" id="JAAGME010001088">
    <property type="protein sequence ID" value="NEB70527.1"/>
    <property type="molecule type" value="Genomic_DNA"/>
</dbReference>
<organism evidence="7 8">
    <name type="scientific">Streptomyces microflavus</name>
    <name type="common">Streptomyces lipmanii</name>
    <dbReference type="NCBI Taxonomy" id="1919"/>
    <lineage>
        <taxon>Bacteria</taxon>
        <taxon>Bacillati</taxon>
        <taxon>Actinomycetota</taxon>
        <taxon>Actinomycetes</taxon>
        <taxon>Kitasatosporales</taxon>
        <taxon>Streptomycetaceae</taxon>
        <taxon>Streptomyces</taxon>
    </lineage>
</organism>
<dbReference type="SUPFAM" id="SSF56349">
    <property type="entry name" value="DNA breaking-rejoining enzymes"/>
    <property type="match status" value="1"/>
</dbReference>
<dbReference type="InterPro" id="IPR002104">
    <property type="entry name" value="Integrase_catalytic"/>
</dbReference>
<dbReference type="Proteomes" id="UP000471648">
    <property type="component" value="Unassembled WGS sequence"/>
</dbReference>
<dbReference type="InterPro" id="IPR050090">
    <property type="entry name" value="Tyrosine_recombinase_XerCD"/>
</dbReference>
<dbReference type="InterPro" id="IPR011010">
    <property type="entry name" value="DNA_brk_join_enz"/>
</dbReference>
<dbReference type="PROSITE" id="PS51898">
    <property type="entry name" value="TYR_RECOMBINASE"/>
    <property type="match status" value="1"/>
</dbReference>
<feature type="domain" description="Core-binding (CB)" evidence="6">
    <location>
        <begin position="67"/>
        <end position="153"/>
    </location>
</feature>
<dbReference type="Gene3D" id="1.10.443.10">
    <property type="entry name" value="Intergrase catalytic core"/>
    <property type="match status" value="1"/>
</dbReference>
<comment type="caution">
    <text evidence="7">The sequence shown here is derived from an EMBL/GenBank/DDBJ whole genome shotgun (WGS) entry which is preliminary data.</text>
</comment>
<dbReference type="Pfam" id="PF14659">
    <property type="entry name" value="Phage_int_SAM_3"/>
    <property type="match status" value="1"/>
</dbReference>
<dbReference type="InterPro" id="IPR044068">
    <property type="entry name" value="CB"/>
</dbReference>
<evidence type="ECO:0000256" key="1">
    <source>
        <dbReference type="ARBA" id="ARBA00022908"/>
    </source>
</evidence>
<dbReference type="AlphaFoldDB" id="A0A6N9VDN0"/>
<evidence type="ECO:0000313" key="7">
    <source>
        <dbReference type="EMBL" id="NEB70527.1"/>
    </source>
</evidence>
<evidence type="ECO:0000313" key="8">
    <source>
        <dbReference type="Proteomes" id="UP000471648"/>
    </source>
</evidence>
<evidence type="ECO:0000256" key="3">
    <source>
        <dbReference type="ARBA" id="ARBA00023172"/>
    </source>
</evidence>
<dbReference type="PANTHER" id="PTHR30349:SF91">
    <property type="entry name" value="INTA PROTEIN"/>
    <property type="match status" value="1"/>
</dbReference>
<dbReference type="PANTHER" id="PTHR30349">
    <property type="entry name" value="PHAGE INTEGRASE-RELATED"/>
    <property type="match status" value="1"/>
</dbReference>
<evidence type="ECO:0000256" key="4">
    <source>
        <dbReference type="PROSITE-ProRule" id="PRU01248"/>
    </source>
</evidence>
<protein>
    <submittedName>
        <fullName evidence="7">Site-specific integrase</fullName>
    </submittedName>
</protein>
<sequence>MPPQRKRNPNGAGTITKRKDGRYQAAVYVLQPDGTRARKFAYGKTWAECDAKRRDLLAKVDQGVPVPTRSAKLSEWLPYWLENIIKPRRKRTTYAKYETHIRLYLAPMLGSKRLESLSVADVRRFLVRLEQQTTAATAKESHRVLRTALTAACREELVMRNVATLVEPPSAEARDLSPWSLDETLSFLTAARKDPLYAAFVLAIALGFRRGEIVGLRWENVDLDKREIRVRTQRQRVRGEAYEDDPKGRRRKQTLPLPALCVAPLRWERLRQAALREAAGDQWEETGYVFTTRTGRPIEPRNLYRSFTRVASTAGLRVIRLHDARHGCATLLTAAGVPPRVVMEILGHSQIAVTMNIYAHVVQDTQREAVSHLDRMLKRQRPDRG</sequence>
<dbReference type="GO" id="GO:0003677">
    <property type="term" value="F:DNA binding"/>
    <property type="evidence" value="ECO:0007669"/>
    <property type="project" value="UniProtKB-UniRule"/>
</dbReference>
<dbReference type="InterPro" id="IPR013762">
    <property type="entry name" value="Integrase-like_cat_sf"/>
</dbReference>
<dbReference type="GO" id="GO:0006310">
    <property type="term" value="P:DNA recombination"/>
    <property type="evidence" value="ECO:0007669"/>
    <property type="project" value="UniProtKB-KW"/>
</dbReference>
<name>A0A6N9VDN0_STRMI</name>
<keyword evidence="3" id="KW-0233">DNA recombination</keyword>
<dbReference type="Gene3D" id="1.10.150.130">
    <property type="match status" value="1"/>
</dbReference>
<reference evidence="7 8" key="1">
    <citation type="submission" date="2020-01" db="EMBL/GenBank/DDBJ databases">
        <title>Insect and environment-associated Actinomycetes.</title>
        <authorList>
            <person name="Currrie C."/>
            <person name="Chevrette M."/>
            <person name="Carlson C."/>
            <person name="Stubbendieck R."/>
            <person name="Wendt-Pienkowski E."/>
        </authorList>
    </citation>
    <scope>NUCLEOTIDE SEQUENCE [LARGE SCALE GENOMIC DNA]</scope>
    <source>
        <strain evidence="7 8">SID14438</strain>
    </source>
</reference>
<keyword evidence="2 4" id="KW-0238">DNA-binding</keyword>
<accession>A0A6N9VDN0</accession>
<dbReference type="GO" id="GO:0015074">
    <property type="term" value="P:DNA integration"/>
    <property type="evidence" value="ECO:0007669"/>
    <property type="project" value="UniProtKB-KW"/>
</dbReference>
<evidence type="ECO:0000256" key="2">
    <source>
        <dbReference type="ARBA" id="ARBA00023125"/>
    </source>
</evidence>
<dbReference type="Pfam" id="PF00589">
    <property type="entry name" value="Phage_integrase"/>
    <property type="match status" value="1"/>
</dbReference>
<dbReference type="InterPro" id="IPR004107">
    <property type="entry name" value="Integrase_SAM-like_N"/>
</dbReference>
<keyword evidence="1" id="KW-0229">DNA integration</keyword>
<dbReference type="CDD" id="cd01189">
    <property type="entry name" value="INT_ICEBs1_C_like"/>
    <property type="match status" value="1"/>
</dbReference>
<evidence type="ECO:0000259" key="5">
    <source>
        <dbReference type="PROSITE" id="PS51898"/>
    </source>
</evidence>
<evidence type="ECO:0000259" key="6">
    <source>
        <dbReference type="PROSITE" id="PS51900"/>
    </source>
</evidence>
<dbReference type="RefSeq" id="WP_164358312.1">
    <property type="nucleotide sequence ID" value="NZ_JAAGME010001088.1"/>
</dbReference>